<gene>
    <name evidence="1" type="ORF">PACLA_8A072460</name>
</gene>
<sequence length="107" mass="12461">MASRLRPTLLEVIYEDQTCGIPNRTIYNSVLCLRDMAHEASEKNLNLILINLDQEKAFDCVNRGFLIKIMQKLNYGPSFIHWIETLYSEANCRIINNGWLSDPFLLR</sequence>
<evidence type="ECO:0000313" key="2">
    <source>
        <dbReference type="Proteomes" id="UP001152795"/>
    </source>
</evidence>
<protein>
    <submittedName>
        <fullName evidence="1">Uncharacterized protein</fullName>
    </submittedName>
</protein>
<accession>A0A6S7KBF2</accession>
<organism evidence="1 2">
    <name type="scientific">Paramuricea clavata</name>
    <name type="common">Red gorgonian</name>
    <name type="synonym">Violescent sea-whip</name>
    <dbReference type="NCBI Taxonomy" id="317549"/>
    <lineage>
        <taxon>Eukaryota</taxon>
        <taxon>Metazoa</taxon>
        <taxon>Cnidaria</taxon>
        <taxon>Anthozoa</taxon>
        <taxon>Octocorallia</taxon>
        <taxon>Malacalcyonacea</taxon>
        <taxon>Plexauridae</taxon>
        <taxon>Paramuricea</taxon>
    </lineage>
</organism>
<dbReference type="PANTHER" id="PTHR31635">
    <property type="entry name" value="REVERSE TRANSCRIPTASE DOMAIN-CONTAINING PROTEIN-RELATED"/>
    <property type="match status" value="1"/>
</dbReference>
<reference evidence="1" key="1">
    <citation type="submission" date="2020-04" db="EMBL/GenBank/DDBJ databases">
        <authorList>
            <person name="Alioto T."/>
            <person name="Alioto T."/>
            <person name="Gomez Garrido J."/>
        </authorList>
    </citation>
    <scope>NUCLEOTIDE SEQUENCE</scope>
    <source>
        <strain evidence="1">A484AB</strain>
    </source>
</reference>
<comment type="caution">
    <text evidence="1">The sequence shown here is derived from an EMBL/GenBank/DDBJ whole genome shotgun (WGS) entry which is preliminary data.</text>
</comment>
<dbReference type="PANTHER" id="PTHR31635:SF196">
    <property type="entry name" value="REVERSE TRANSCRIPTASE DOMAIN-CONTAINING PROTEIN-RELATED"/>
    <property type="match status" value="1"/>
</dbReference>
<proteinExistence type="predicted"/>
<dbReference type="AlphaFoldDB" id="A0A6S7KBF2"/>
<keyword evidence="2" id="KW-1185">Reference proteome</keyword>
<evidence type="ECO:0000313" key="1">
    <source>
        <dbReference type="EMBL" id="CAB4042077.1"/>
    </source>
</evidence>
<dbReference type="OrthoDB" id="416119at2759"/>
<name>A0A6S7KBF2_PARCT</name>
<dbReference type="Proteomes" id="UP001152795">
    <property type="component" value="Unassembled WGS sequence"/>
</dbReference>
<dbReference type="EMBL" id="CACRXK020029430">
    <property type="protein sequence ID" value="CAB4042077.1"/>
    <property type="molecule type" value="Genomic_DNA"/>
</dbReference>